<sequence length="185" mass="20048">MPDSFDPVGTKARSRQGAIVQMGYVVPDLECALAHWTQTLGVGPFLVTPRIDYAEMHYRGRPIQVENAVALASWGGMQIEIIQQTGGDDSMFTDFIARRGGGLHHVCLLSRDLDADLAAWQAEGIGVLMGGRTAAGIPFAYLDSDPLDQGRVVEIVQPSAGLVKFFARLESLAADWDGSQPIRHL</sequence>
<gene>
    <name evidence="3" type="ORF">HYQ43_21090</name>
</gene>
<organism evidence="3 4">
    <name type="scientific">Paracoccus pantotrophus</name>
    <name type="common">Thiosphaera pantotropha</name>
    <dbReference type="NCBI Taxonomy" id="82367"/>
    <lineage>
        <taxon>Bacteria</taxon>
        <taxon>Pseudomonadati</taxon>
        <taxon>Pseudomonadota</taxon>
        <taxon>Alphaproteobacteria</taxon>
        <taxon>Rhodobacterales</taxon>
        <taxon>Paracoccaceae</taxon>
        <taxon>Paracoccus</taxon>
    </lineage>
</organism>
<dbReference type="GO" id="GO:0046872">
    <property type="term" value="F:metal ion binding"/>
    <property type="evidence" value="ECO:0007669"/>
    <property type="project" value="UniProtKB-KW"/>
</dbReference>
<proteinExistence type="predicted"/>
<evidence type="ECO:0000313" key="4">
    <source>
        <dbReference type="Proteomes" id="UP000509322"/>
    </source>
</evidence>
<dbReference type="Pfam" id="PF13669">
    <property type="entry name" value="Glyoxalase_4"/>
    <property type="match status" value="1"/>
</dbReference>
<dbReference type="AlphaFoldDB" id="A0A7H9C122"/>
<dbReference type="PANTHER" id="PTHR43048:SF3">
    <property type="entry name" value="METHYLMALONYL-COA EPIMERASE, MITOCHONDRIAL"/>
    <property type="match status" value="1"/>
</dbReference>
<dbReference type="GO" id="GO:0046491">
    <property type="term" value="P:L-methylmalonyl-CoA metabolic process"/>
    <property type="evidence" value="ECO:0007669"/>
    <property type="project" value="TreeGrafter"/>
</dbReference>
<feature type="domain" description="VOC" evidence="2">
    <location>
        <begin position="18"/>
        <end position="168"/>
    </location>
</feature>
<dbReference type="PROSITE" id="PS51819">
    <property type="entry name" value="VOC"/>
    <property type="match status" value="1"/>
</dbReference>
<dbReference type="GO" id="GO:0004493">
    <property type="term" value="F:methylmalonyl-CoA epimerase activity"/>
    <property type="evidence" value="ECO:0007669"/>
    <property type="project" value="TreeGrafter"/>
</dbReference>
<dbReference type="Proteomes" id="UP000509322">
    <property type="component" value="Plasmid unnamed1"/>
</dbReference>
<dbReference type="SUPFAM" id="SSF54593">
    <property type="entry name" value="Glyoxalase/Bleomycin resistance protein/Dihydroxybiphenyl dioxygenase"/>
    <property type="match status" value="1"/>
</dbReference>
<dbReference type="InterPro" id="IPR029068">
    <property type="entry name" value="Glyas_Bleomycin-R_OHBP_Dase"/>
</dbReference>
<evidence type="ECO:0000313" key="3">
    <source>
        <dbReference type="EMBL" id="QLH16715.1"/>
    </source>
</evidence>
<name>A0A7H9C122_PARPN</name>
<dbReference type="RefSeq" id="WP_074990676.1">
    <property type="nucleotide sequence ID" value="NZ_CP038205.1"/>
</dbReference>
<keyword evidence="1" id="KW-0479">Metal-binding</keyword>
<protein>
    <submittedName>
        <fullName evidence="3">VOC family protein</fullName>
    </submittedName>
</protein>
<dbReference type="Gene3D" id="3.10.180.10">
    <property type="entry name" value="2,3-Dihydroxybiphenyl 1,2-Dioxygenase, domain 1"/>
    <property type="match status" value="1"/>
</dbReference>
<evidence type="ECO:0000259" key="2">
    <source>
        <dbReference type="PROSITE" id="PS51819"/>
    </source>
</evidence>
<dbReference type="EMBL" id="CP058691">
    <property type="protein sequence ID" value="QLH16715.1"/>
    <property type="molecule type" value="Genomic_DNA"/>
</dbReference>
<accession>A0A7H9C122</accession>
<dbReference type="InterPro" id="IPR051785">
    <property type="entry name" value="MMCE/EMCE_epimerase"/>
</dbReference>
<keyword evidence="3" id="KW-0614">Plasmid</keyword>
<dbReference type="PANTHER" id="PTHR43048">
    <property type="entry name" value="METHYLMALONYL-COA EPIMERASE"/>
    <property type="match status" value="1"/>
</dbReference>
<reference evidence="3 4" key="1">
    <citation type="submission" date="2020-07" db="EMBL/GenBank/DDBJ databases">
        <title>The complete genome of Paracoccus pantotrophus ACCC 10489.</title>
        <authorList>
            <person name="Si Y."/>
        </authorList>
    </citation>
    <scope>NUCLEOTIDE SEQUENCE [LARGE SCALE GENOMIC DNA]</scope>
    <source>
        <strain evidence="3 4">ACCC10489</strain>
        <plasmid evidence="3 4">unnamed1</plasmid>
    </source>
</reference>
<dbReference type="InterPro" id="IPR037523">
    <property type="entry name" value="VOC_core"/>
</dbReference>
<evidence type="ECO:0000256" key="1">
    <source>
        <dbReference type="ARBA" id="ARBA00022723"/>
    </source>
</evidence>
<geneLocation type="plasmid" evidence="3 4">
    <name>unnamed1</name>
</geneLocation>